<keyword evidence="3" id="KW-1185">Reference proteome</keyword>
<dbReference type="EMBL" id="JACEIK010005798">
    <property type="protein sequence ID" value="MCE0482231.1"/>
    <property type="molecule type" value="Genomic_DNA"/>
</dbReference>
<name>A0ABS8VN49_DATST</name>
<dbReference type="Proteomes" id="UP000823775">
    <property type="component" value="Unassembled WGS sequence"/>
</dbReference>
<proteinExistence type="predicted"/>
<accession>A0ABS8VN49</accession>
<organism evidence="2 3">
    <name type="scientific">Datura stramonium</name>
    <name type="common">Jimsonweed</name>
    <name type="synonym">Common thornapple</name>
    <dbReference type="NCBI Taxonomy" id="4076"/>
    <lineage>
        <taxon>Eukaryota</taxon>
        <taxon>Viridiplantae</taxon>
        <taxon>Streptophyta</taxon>
        <taxon>Embryophyta</taxon>
        <taxon>Tracheophyta</taxon>
        <taxon>Spermatophyta</taxon>
        <taxon>Magnoliopsida</taxon>
        <taxon>eudicotyledons</taxon>
        <taxon>Gunneridae</taxon>
        <taxon>Pentapetalae</taxon>
        <taxon>asterids</taxon>
        <taxon>lamiids</taxon>
        <taxon>Solanales</taxon>
        <taxon>Solanaceae</taxon>
        <taxon>Solanoideae</taxon>
        <taxon>Datureae</taxon>
        <taxon>Datura</taxon>
    </lineage>
</organism>
<comment type="caution">
    <text evidence="2">The sequence shown here is derived from an EMBL/GenBank/DDBJ whole genome shotgun (WGS) entry which is preliminary data.</text>
</comment>
<feature type="non-terminal residue" evidence="2">
    <location>
        <position position="110"/>
    </location>
</feature>
<sequence length="110" mass="12567">MVVADPSLKRTRKGKTGASSSSSKAVPAKRFGTKEVEPYGLTWFYTQKEAKYALENWIDEGLLALEFPSIWDKICELGAGYIFNEPERCNLTLVREFYVNWDTSFKESTK</sequence>
<feature type="region of interest" description="Disordered" evidence="1">
    <location>
        <begin position="1"/>
        <end position="26"/>
    </location>
</feature>
<reference evidence="2 3" key="1">
    <citation type="journal article" date="2021" name="BMC Genomics">
        <title>Datura genome reveals duplications of psychoactive alkaloid biosynthetic genes and high mutation rate following tissue culture.</title>
        <authorList>
            <person name="Rajewski A."/>
            <person name="Carter-House D."/>
            <person name="Stajich J."/>
            <person name="Litt A."/>
        </authorList>
    </citation>
    <scope>NUCLEOTIDE SEQUENCE [LARGE SCALE GENOMIC DNA]</scope>
    <source>
        <strain evidence="2">AR-01</strain>
    </source>
</reference>
<evidence type="ECO:0000313" key="2">
    <source>
        <dbReference type="EMBL" id="MCE0482231.1"/>
    </source>
</evidence>
<gene>
    <name evidence="2" type="ORF">HAX54_040746</name>
</gene>
<evidence type="ECO:0000256" key="1">
    <source>
        <dbReference type="SAM" id="MobiDB-lite"/>
    </source>
</evidence>
<evidence type="ECO:0000313" key="3">
    <source>
        <dbReference type="Proteomes" id="UP000823775"/>
    </source>
</evidence>
<protein>
    <submittedName>
        <fullName evidence="2">Uncharacterized protein</fullName>
    </submittedName>
</protein>